<gene>
    <name evidence="2" type="ORF">CUMW_271010</name>
</gene>
<reference evidence="2 3" key="1">
    <citation type="journal article" date="2017" name="Front. Genet.">
        <title>Draft sequencing of the heterozygous diploid genome of Satsuma (Citrus unshiu Marc.) using a hybrid assembly approach.</title>
        <authorList>
            <person name="Shimizu T."/>
            <person name="Tanizawa Y."/>
            <person name="Mochizuki T."/>
            <person name="Nagasaki H."/>
            <person name="Yoshioka T."/>
            <person name="Toyoda A."/>
            <person name="Fujiyama A."/>
            <person name="Kaminuma E."/>
            <person name="Nakamura Y."/>
        </authorList>
    </citation>
    <scope>NUCLEOTIDE SEQUENCE [LARGE SCALE GENOMIC DNA]</scope>
    <source>
        <strain evidence="3">cv. Miyagawa wase</strain>
    </source>
</reference>
<proteinExistence type="predicted"/>
<accession>A0A2H5QXH7</accession>
<dbReference type="Proteomes" id="UP000236630">
    <property type="component" value="Unassembled WGS sequence"/>
</dbReference>
<dbReference type="AlphaFoldDB" id="A0A2H5QXH7"/>
<organism evidence="2 3">
    <name type="scientific">Citrus unshiu</name>
    <name type="common">Satsuma mandarin</name>
    <name type="synonym">Citrus nobilis var. unshiu</name>
    <dbReference type="NCBI Taxonomy" id="55188"/>
    <lineage>
        <taxon>Eukaryota</taxon>
        <taxon>Viridiplantae</taxon>
        <taxon>Streptophyta</taxon>
        <taxon>Embryophyta</taxon>
        <taxon>Tracheophyta</taxon>
        <taxon>Spermatophyta</taxon>
        <taxon>Magnoliopsida</taxon>
        <taxon>eudicotyledons</taxon>
        <taxon>Gunneridae</taxon>
        <taxon>Pentapetalae</taxon>
        <taxon>rosids</taxon>
        <taxon>malvids</taxon>
        <taxon>Sapindales</taxon>
        <taxon>Rutaceae</taxon>
        <taxon>Aurantioideae</taxon>
        <taxon>Citrus</taxon>
    </lineage>
</organism>
<dbReference type="EMBL" id="BDQV01001178">
    <property type="protein sequence ID" value="GAY69321.1"/>
    <property type="molecule type" value="Genomic_DNA"/>
</dbReference>
<comment type="caution">
    <text evidence="2">The sequence shown here is derived from an EMBL/GenBank/DDBJ whole genome shotgun (WGS) entry which is preliminary data.</text>
</comment>
<sequence length="115" mass="12110">MPVSTKPLYALPSRSCMGSAMSLAGKGGNPGVSWSLRLLSCPSSYSKAGRSAGERKVSVSPETGGSRGGDGGDVIIGAGVCYERGGGDYDVDREARVLKFKKKTVEMVRNYSERE</sequence>
<evidence type="ECO:0000313" key="3">
    <source>
        <dbReference type="Proteomes" id="UP000236630"/>
    </source>
</evidence>
<evidence type="ECO:0000256" key="1">
    <source>
        <dbReference type="SAM" id="MobiDB-lite"/>
    </source>
</evidence>
<feature type="region of interest" description="Disordered" evidence="1">
    <location>
        <begin position="44"/>
        <end position="72"/>
    </location>
</feature>
<keyword evidence="3" id="KW-1185">Reference proteome</keyword>
<name>A0A2H5QXH7_CITUN</name>
<evidence type="ECO:0000313" key="2">
    <source>
        <dbReference type="EMBL" id="GAY69321.1"/>
    </source>
</evidence>
<protein>
    <submittedName>
        <fullName evidence="2">Uncharacterized protein</fullName>
    </submittedName>
</protein>